<keyword evidence="10" id="KW-1185">Reference proteome</keyword>
<feature type="compositionally biased region" description="Polar residues" evidence="6">
    <location>
        <begin position="12"/>
        <end position="23"/>
    </location>
</feature>
<feature type="transmembrane region" description="Helical" evidence="7">
    <location>
        <begin position="63"/>
        <end position="84"/>
    </location>
</feature>
<dbReference type="InterPro" id="IPR015414">
    <property type="entry name" value="TMEM64"/>
</dbReference>
<organism evidence="9 10">
    <name type="scientific">Pseudo-nitzschia multistriata</name>
    <dbReference type="NCBI Taxonomy" id="183589"/>
    <lineage>
        <taxon>Eukaryota</taxon>
        <taxon>Sar</taxon>
        <taxon>Stramenopiles</taxon>
        <taxon>Ochrophyta</taxon>
        <taxon>Bacillariophyta</taxon>
        <taxon>Bacillariophyceae</taxon>
        <taxon>Bacillariophycidae</taxon>
        <taxon>Bacillariales</taxon>
        <taxon>Bacillariaceae</taxon>
        <taxon>Pseudo-nitzschia</taxon>
    </lineage>
</organism>
<protein>
    <recommendedName>
        <fullName evidence="8">VTT domain-containing protein</fullName>
    </recommendedName>
</protein>
<feature type="transmembrane region" description="Helical" evidence="7">
    <location>
        <begin position="147"/>
        <end position="173"/>
    </location>
</feature>
<keyword evidence="5 7" id="KW-0472">Membrane</keyword>
<evidence type="ECO:0000256" key="4">
    <source>
        <dbReference type="ARBA" id="ARBA00022989"/>
    </source>
</evidence>
<name>A0A448Z8F0_9STRA</name>
<comment type="subcellular location">
    <subcellularLocation>
        <location evidence="1">Cell membrane</location>
        <topology evidence="1">Multi-pass membrane protein</topology>
    </subcellularLocation>
</comment>
<evidence type="ECO:0000259" key="8">
    <source>
        <dbReference type="Pfam" id="PF09335"/>
    </source>
</evidence>
<evidence type="ECO:0000313" key="10">
    <source>
        <dbReference type="Proteomes" id="UP000291116"/>
    </source>
</evidence>
<sequence length="367" mass="39890">MVETRRDEFVPDTSSDGLPSTGIQEAPPGIGEGLGCNGSRVLEPRRLLQAPMQRDRDHRRKRVVRFLVGLILLSCILCVVVDFARDRKIESALVGFLEWTREHTYEGMIAVILCYIVATVCFIPGSLLSFGAGFAIGSSVDTTFMGIALSSGCVFLGASIGSICSFLLGRYLFRDCVLQLAFSYPIFQAIERALETKGLKIMVLLRLSPLIPYNALDYISGVTSISLKHYSIALLAMLPGIIMLCSIGASASSLSDRTASTSNATVKIVTIVSGLLFGGCGVFMASYYSKLELDRILIDQSTGSSALYYVAHELSQNEAEEIAIELGRDEESDEEVVDDNESENEEGRDSEQIHDSWGTAANNATFS</sequence>
<feature type="compositionally biased region" description="Acidic residues" evidence="6">
    <location>
        <begin position="326"/>
        <end position="344"/>
    </location>
</feature>
<dbReference type="AlphaFoldDB" id="A0A448Z8F0"/>
<keyword evidence="4 7" id="KW-1133">Transmembrane helix</keyword>
<feature type="region of interest" description="Disordered" evidence="6">
    <location>
        <begin position="326"/>
        <end position="367"/>
    </location>
</feature>
<dbReference type="PANTHER" id="PTHR12677:SF59">
    <property type="entry name" value="GOLGI APPARATUS MEMBRANE PROTEIN TVP38-RELATED"/>
    <property type="match status" value="1"/>
</dbReference>
<dbReference type="OrthoDB" id="166803at2759"/>
<evidence type="ECO:0000256" key="2">
    <source>
        <dbReference type="ARBA" id="ARBA00022475"/>
    </source>
</evidence>
<reference evidence="9 10" key="1">
    <citation type="submission" date="2019-01" db="EMBL/GenBank/DDBJ databases">
        <authorList>
            <person name="Ferrante I. M."/>
        </authorList>
    </citation>
    <scope>NUCLEOTIDE SEQUENCE [LARGE SCALE GENOMIC DNA]</scope>
    <source>
        <strain evidence="9 10">B856</strain>
    </source>
</reference>
<gene>
    <name evidence="9" type="ORF">PSNMU_V1.4_AUG-EV-PASAV3_0051330</name>
</gene>
<dbReference type="Pfam" id="PF09335">
    <property type="entry name" value="VTT_dom"/>
    <property type="match status" value="1"/>
</dbReference>
<proteinExistence type="predicted"/>
<accession>A0A448Z8F0</accession>
<dbReference type="Proteomes" id="UP000291116">
    <property type="component" value="Unassembled WGS sequence"/>
</dbReference>
<keyword evidence="2" id="KW-1003">Cell membrane</keyword>
<feature type="transmembrane region" description="Helical" evidence="7">
    <location>
        <begin position="232"/>
        <end position="254"/>
    </location>
</feature>
<evidence type="ECO:0000256" key="3">
    <source>
        <dbReference type="ARBA" id="ARBA00022692"/>
    </source>
</evidence>
<feature type="compositionally biased region" description="Basic and acidic residues" evidence="6">
    <location>
        <begin position="345"/>
        <end position="354"/>
    </location>
</feature>
<evidence type="ECO:0000256" key="7">
    <source>
        <dbReference type="SAM" id="Phobius"/>
    </source>
</evidence>
<dbReference type="InterPro" id="IPR032816">
    <property type="entry name" value="VTT_dom"/>
</dbReference>
<evidence type="ECO:0000256" key="6">
    <source>
        <dbReference type="SAM" id="MobiDB-lite"/>
    </source>
</evidence>
<feature type="transmembrane region" description="Helical" evidence="7">
    <location>
        <begin position="105"/>
        <end position="127"/>
    </location>
</feature>
<evidence type="ECO:0000313" key="9">
    <source>
        <dbReference type="EMBL" id="VEU38313.1"/>
    </source>
</evidence>
<keyword evidence="3 7" id="KW-0812">Transmembrane</keyword>
<feature type="transmembrane region" description="Helical" evidence="7">
    <location>
        <begin position="266"/>
        <end position="288"/>
    </location>
</feature>
<evidence type="ECO:0000256" key="1">
    <source>
        <dbReference type="ARBA" id="ARBA00004651"/>
    </source>
</evidence>
<dbReference type="EMBL" id="CAACVS010000163">
    <property type="protein sequence ID" value="VEU38313.1"/>
    <property type="molecule type" value="Genomic_DNA"/>
</dbReference>
<evidence type="ECO:0000256" key="5">
    <source>
        <dbReference type="ARBA" id="ARBA00023136"/>
    </source>
</evidence>
<dbReference type="PANTHER" id="PTHR12677">
    <property type="entry name" value="GOLGI APPARATUS MEMBRANE PROTEIN TVP38-RELATED"/>
    <property type="match status" value="1"/>
</dbReference>
<dbReference type="GO" id="GO:0005886">
    <property type="term" value="C:plasma membrane"/>
    <property type="evidence" value="ECO:0007669"/>
    <property type="project" value="UniProtKB-SubCell"/>
</dbReference>
<feature type="domain" description="VTT" evidence="8">
    <location>
        <begin position="123"/>
        <end position="249"/>
    </location>
</feature>
<feature type="region of interest" description="Disordered" evidence="6">
    <location>
        <begin position="1"/>
        <end position="31"/>
    </location>
</feature>